<evidence type="ECO:0000256" key="2">
    <source>
        <dbReference type="ARBA" id="ARBA00023125"/>
    </source>
</evidence>
<dbReference type="InterPro" id="IPR046335">
    <property type="entry name" value="LacI/GalR-like_sensor"/>
</dbReference>
<dbReference type="EMBL" id="AP025314">
    <property type="protein sequence ID" value="BDD09775.1"/>
    <property type="molecule type" value="Genomic_DNA"/>
</dbReference>
<dbReference type="AlphaFoldDB" id="A0AAU9DFM6"/>
<dbReference type="Gene3D" id="1.10.260.40">
    <property type="entry name" value="lambda repressor-like DNA-binding domains"/>
    <property type="match status" value="1"/>
</dbReference>
<dbReference type="SMART" id="SM00354">
    <property type="entry name" value="HTH_LACI"/>
    <property type="match status" value="1"/>
</dbReference>
<reference evidence="5 6" key="1">
    <citation type="submission" date="2021-12" db="EMBL/GenBank/DDBJ databases">
        <title>Genome sequencing of bacteria with rrn-lacking chromosome and rrn-plasmid.</title>
        <authorList>
            <person name="Anda M."/>
            <person name="Iwasaki W."/>
        </authorList>
    </citation>
    <scope>NUCLEOTIDE SEQUENCE [LARGE SCALE GENOMIC DNA]</scope>
    <source>
        <strain evidence="5 6">DSM 100852</strain>
    </source>
</reference>
<accession>A0AAU9DFM6</accession>
<proteinExistence type="predicted"/>
<dbReference type="CDD" id="cd06267">
    <property type="entry name" value="PBP1_LacI_sugar_binding-like"/>
    <property type="match status" value="1"/>
</dbReference>
<gene>
    <name evidence="5" type="ORF">FUAX_22070</name>
</gene>
<evidence type="ECO:0000259" key="4">
    <source>
        <dbReference type="PROSITE" id="PS50932"/>
    </source>
</evidence>
<dbReference type="GO" id="GO:0003700">
    <property type="term" value="F:DNA-binding transcription factor activity"/>
    <property type="evidence" value="ECO:0007669"/>
    <property type="project" value="TreeGrafter"/>
</dbReference>
<dbReference type="InterPro" id="IPR000843">
    <property type="entry name" value="HTH_LacI"/>
</dbReference>
<feature type="domain" description="HTH lacI-type" evidence="4">
    <location>
        <begin position="6"/>
        <end position="60"/>
    </location>
</feature>
<keyword evidence="3" id="KW-0804">Transcription</keyword>
<dbReference type="InterPro" id="IPR028082">
    <property type="entry name" value="Peripla_BP_I"/>
</dbReference>
<dbReference type="PANTHER" id="PTHR30146">
    <property type="entry name" value="LACI-RELATED TRANSCRIPTIONAL REPRESSOR"/>
    <property type="match status" value="1"/>
</dbReference>
<keyword evidence="2" id="KW-0238">DNA-binding</keyword>
<dbReference type="Proteomes" id="UP001348817">
    <property type="component" value="Chromosome"/>
</dbReference>
<dbReference type="CDD" id="cd01392">
    <property type="entry name" value="HTH_LacI"/>
    <property type="match status" value="1"/>
</dbReference>
<sequence>MKKTQATIKDLARELNISVSTVSRALHDRPDISEKTKKAVRELAEKLDYQPNQIAQGLRQKRSYVIGVVVPEIVHHFFSTIISGIEDIAYERGFHVMVCQSKESFEREKEEIETLMSTRVDGIIVSVSKSTTDFDHFRKIQKRGIPLIFFDRICHEIKAPGVVCQDYEGAYEATEHFIKHGRKRVAHLRGPEGLVISTQRLNGYLDALTRNKVKVNKQLIVPAGDIDSGYEQTKKLLELPERPDGIFAVNDNAAAGALMAINEKGLEAPKDISVVGFNNDPVITKLTKPTLSSIHQPGFEMGQEAARMFFDVLDEKNQDGPKIKVLPTQLIERGSTL</sequence>
<dbReference type="SUPFAM" id="SSF47413">
    <property type="entry name" value="lambda repressor-like DNA-binding domains"/>
    <property type="match status" value="1"/>
</dbReference>
<evidence type="ECO:0000256" key="1">
    <source>
        <dbReference type="ARBA" id="ARBA00023015"/>
    </source>
</evidence>
<dbReference type="InterPro" id="IPR010982">
    <property type="entry name" value="Lambda_DNA-bd_dom_sf"/>
</dbReference>
<dbReference type="KEGG" id="fax:FUAX_22070"/>
<dbReference type="Pfam" id="PF00356">
    <property type="entry name" value="LacI"/>
    <property type="match status" value="1"/>
</dbReference>
<dbReference type="PANTHER" id="PTHR30146:SF109">
    <property type="entry name" value="HTH-TYPE TRANSCRIPTIONAL REGULATOR GALS"/>
    <property type="match status" value="1"/>
</dbReference>
<dbReference type="SUPFAM" id="SSF53822">
    <property type="entry name" value="Periplasmic binding protein-like I"/>
    <property type="match status" value="1"/>
</dbReference>
<dbReference type="RefSeq" id="WP_338391368.1">
    <property type="nucleotide sequence ID" value="NZ_AP025314.1"/>
</dbReference>
<organism evidence="5 6">
    <name type="scientific">Fulvitalea axinellae</name>
    <dbReference type="NCBI Taxonomy" id="1182444"/>
    <lineage>
        <taxon>Bacteria</taxon>
        <taxon>Pseudomonadati</taxon>
        <taxon>Bacteroidota</taxon>
        <taxon>Cytophagia</taxon>
        <taxon>Cytophagales</taxon>
        <taxon>Persicobacteraceae</taxon>
        <taxon>Fulvitalea</taxon>
    </lineage>
</organism>
<name>A0AAU9DFM6_9BACT</name>
<dbReference type="Gene3D" id="3.40.50.2300">
    <property type="match status" value="2"/>
</dbReference>
<dbReference type="Pfam" id="PF13377">
    <property type="entry name" value="Peripla_BP_3"/>
    <property type="match status" value="1"/>
</dbReference>
<protein>
    <submittedName>
        <fullName evidence="5">LacI family transcriptional regulator</fullName>
    </submittedName>
</protein>
<dbReference type="GO" id="GO:0000976">
    <property type="term" value="F:transcription cis-regulatory region binding"/>
    <property type="evidence" value="ECO:0007669"/>
    <property type="project" value="TreeGrafter"/>
</dbReference>
<evidence type="ECO:0000256" key="3">
    <source>
        <dbReference type="ARBA" id="ARBA00023163"/>
    </source>
</evidence>
<evidence type="ECO:0000313" key="5">
    <source>
        <dbReference type="EMBL" id="BDD09775.1"/>
    </source>
</evidence>
<keyword evidence="6" id="KW-1185">Reference proteome</keyword>
<dbReference type="PROSITE" id="PS50932">
    <property type="entry name" value="HTH_LACI_2"/>
    <property type="match status" value="1"/>
</dbReference>
<evidence type="ECO:0000313" key="6">
    <source>
        <dbReference type="Proteomes" id="UP001348817"/>
    </source>
</evidence>
<keyword evidence="1" id="KW-0805">Transcription regulation</keyword>